<evidence type="ECO:0000256" key="2">
    <source>
        <dbReference type="ARBA" id="ARBA00022448"/>
    </source>
</evidence>
<sequence length="89" mass="9343">MTANSETCAVSSLCVYRVPGVFDQDEDGLVLVLDESPAEALHEEIRRAARGCPTKSIRVIEETAAGVPEAGERTSGAAVKAGDRVGEAR</sequence>
<dbReference type="Gene3D" id="3.30.70.20">
    <property type="match status" value="1"/>
</dbReference>
<evidence type="ECO:0000256" key="7">
    <source>
        <dbReference type="ARBA" id="ARBA00023291"/>
    </source>
</evidence>
<comment type="cofactor">
    <cofactor evidence="1">
        <name>[3Fe-4S] cluster</name>
        <dbReference type="ChEBI" id="CHEBI:21137"/>
    </cofactor>
</comment>
<dbReference type="Pfam" id="PF13370">
    <property type="entry name" value="Fer4_13"/>
    <property type="match status" value="1"/>
</dbReference>
<keyword evidence="3" id="KW-0479">Metal-binding</keyword>
<keyword evidence="7" id="KW-0003">3Fe-4S</keyword>
<evidence type="ECO:0000256" key="4">
    <source>
        <dbReference type="ARBA" id="ARBA00022982"/>
    </source>
</evidence>
<dbReference type="SUPFAM" id="SSF54862">
    <property type="entry name" value="4Fe-4S ferredoxins"/>
    <property type="match status" value="1"/>
</dbReference>
<keyword evidence="5" id="KW-0408">Iron</keyword>
<feature type="region of interest" description="Disordered" evidence="8">
    <location>
        <begin position="66"/>
        <end position="89"/>
    </location>
</feature>
<keyword evidence="6" id="KW-0411">Iron-sulfur</keyword>
<evidence type="ECO:0000256" key="3">
    <source>
        <dbReference type="ARBA" id="ARBA00022723"/>
    </source>
</evidence>
<gene>
    <name evidence="9" type="primary">xanK</name>
</gene>
<dbReference type="InterPro" id="IPR051269">
    <property type="entry name" value="Fe-S_cluster_ET"/>
</dbReference>
<evidence type="ECO:0000256" key="6">
    <source>
        <dbReference type="ARBA" id="ARBA00023014"/>
    </source>
</evidence>
<keyword evidence="4" id="KW-0249">Electron transport</keyword>
<evidence type="ECO:0000313" key="9">
    <source>
        <dbReference type="EMBL" id="ADE22288.1"/>
    </source>
</evidence>
<dbReference type="GO" id="GO:0046872">
    <property type="term" value="F:metal ion binding"/>
    <property type="evidence" value="ECO:0007669"/>
    <property type="project" value="UniProtKB-KW"/>
</dbReference>
<evidence type="ECO:0000256" key="5">
    <source>
        <dbReference type="ARBA" id="ARBA00023004"/>
    </source>
</evidence>
<protein>
    <submittedName>
        <fullName evidence="9">Putative 3Fe-S ferredoxin</fullName>
    </submittedName>
</protein>
<organism evidence="9">
    <name type="scientific">Streptomyces flavogriseus</name>
    <dbReference type="NCBI Taxonomy" id="67299"/>
    <lineage>
        <taxon>Bacteria</taxon>
        <taxon>Bacillati</taxon>
        <taxon>Actinomycetota</taxon>
        <taxon>Actinomycetes</taxon>
        <taxon>Kitasatosporales</taxon>
        <taxon>Streptomycetaceae</taxon>
        <taxon>Streptomyces</taxon>
    </lineage>
</organism>
<proteinExistence type="predicted"/>
<name>I1SKV6_9ACTN</name>
<accession>I1SKV6</accession>
<dbReference type="GO" id="GO:0051538">
    <property type="term" value="F:3 iron, 4 sulfur cluster binding"/>
    <property type="evidence" value="ECO:0007669"/>
    <property type="project" value="UniProtKB-KW"/>
</dbReference>
<reference evidence="9" key="1">
    <citation type="journal article" date="2012" name="Chem. Biol.">
        <title>Unveiling the post-PKS redox tailoring steps in biosynthesis of the type II polyketide antitumor antibiotic xantholipin.</title>
        <authorList>
            <person name="Zhang W."/>
            <person name="Wang L."/>
            <person name="Kong L."/>
            <person name="Wang T."/>
            <person name="Chu Y."/>
            <person name="Deng Z."/>
            <person name="You D."/>
        </authorList>
    </citation>
    <scope>NUCLEOTIDE SEQUENCE</scope>
    <source>
        <strain evidence="9">SIIA-A02191</strain>
    </source>
</reference>
<dbReference type="PANTHER" id="PTHR36923">
    <property type="entry name" value="FERREDOXIN"/>
    <property type="match status" value="1"/>
</dbReference>
<dbReference type="PANTHER" id="PTHR36923:SF3">
    <property type="entry name" value="FERREDOXIN"/>
    <property type="match status" value="1"/>
</dbReference>
<dbReference type="AlphaFoldDB" id="I1SKV6"/>
<evidence type="ECO:0000256" key="8">
    <source>
        <dbReference type="SAM" id="MobiDB-lite"/>
    </source>
</evidence>
<dbReference type="EMBL" id="GQ421798">
    <property type="protein sequence ID" value="ADE22288.1"/>
    <property type="molecule type" value="Genomic_DNA"/>
</dbReference>
<evidence type="ECO:0000256" key="1">
    <source>
        <dbReference type="ARBA" id="ARBA00001927"/>
    </source>
</evidence>
<keyword evidence="2" id="KW-0813">Transport</keyword>